<protein>
    <submittedName>
        <fullName evidence="3">Beta-lactamase family protein</fullName>
    </submittedName>
</protein>
<reference evidence="3 4" key="1">
    <citation type="submission" date="2019-09" db="EMBL/GenBank/DDBJ databases">
        <title>Actinomadura physcomitrii sp. nov., a novel actinomycete isolated from moss [Physcomitrium sphaericum (Ludw) Fuernr].</title>
        <authorList>
            <person name="Liu C."/>
            <person name="Zhuang X."/>
        </authorList>
    </citation>
    <scope>NUCLEOTIDE SEQUENCE [LARGE SCALE GENOMIC DNA]</scope>
    <source>
        <strain evidence="3 4">CYP1-1B</strain>
    </source>
</reference>
<evidence type="ECO:0000313" key="4">
    <source>
        <dbReference type="Proteomes" id="UP000483004"/>
    </source>
</evidence>
<gene>
    <name evidence="3" type="ORF">F9B16_32605</name>
</gene>
<dbReference type="AlphaFoldDB" id="A0A6L3VPP6"/>
<keyword evidence="4" id="KW-1185">Reference proteome</keyword>
<dbReference type="InterPro" id="IPR050491">
    <property type="entry name" value="AmpC-like"/>
</dbReference>
<accession>A0A6L3VPP6</accession>
<name>A0A6L3VPP6_9ACTN</name>
<dbReference type="Gene3D" id="3.40.710.10">
    <property type="entry name" value="DD-peptidase/beta-lactamase superfamily"/>
    <property type="match status" value="1"/>
</dbReference>
<dbReference type="PANTHER" id="PTHR46825">
    <property type="entry name" value="D-ALANYL-D-ALANINE-CARBOXYPEPTIDASE/ENDOPEPTIDASE AMPH"/>
    <property type="match status" value="1"/>
</dbReference>
<dbReference type="OrthoDB" id="3499702at2"/>
<feature type="region of interest" description="Disordered" evidence="1">
    <location>
        <begin position="56"/>
        <end position="80"/>
    </location>
</feature>
<organism evidence="3 4">
    <name type="scientific">Actinomadura montaniterrae</name>
    <dbReference type="NCBI Taxonomy" id="1803903"/>
    <lineage>
        <taxon>Bacteria</taxon>
        <taxon>Bacillati</taxon>
        <taxon>Actinomycetota</taxon>
        <taxon>Actinomycetes</taxon>
        <taxon>Streptosporangiales</taxon>
        <taxon>Thermomonosporaceae</taxon>
        <taxon>Actinomadura</taxon>
    </lineage>
</organism>
<comment type="caution">
    <text evidence="3">The sequence shown here is derived from an EMBL/GenBank/DDBJ whole genome shotgun (WGS) entry which is preliminary data.</text>
</comment>
<dbReference type="Proteomes" id="UP000483004">
    <property type="component" value="Unassembled WGS sequence"/>
</dbReference>
<dbReference type="InterPro" id="IPR012338">
    <property type="entry name" value="Beta-lactam/transpept-like"/>
</dbReference>
<dbReference type="InterPro" id="IPR001466">
    <property type="entry name" value="Beta-lactam-related"/>
</dbReference>
<evidence type="ECO:0000259" key="2">
    <source>
        <dbReference type="Pfam" id="PF00144"/>
    </source>
</evidence>
<sequence length="473" mass="50238">MSPARSSTTKSPMPARWSAIAIPMPLSPAPMIATSVSGTANLPLLETLSNIARGGARREVSVGTPPRGCPGPMRAGPGAGSLGDVSFRAAEENPMARMMVRVLSTALAGAALTAAAVPAANAAANAAGPRGSGKGLDAKVQERADKLVADGVPGVIVLTRRGGRVAHVTAGVADKATGAPMDARLLFRVASVTKTFTSTVVLQLAAEHRLSLDDTVEKWLPGLVRANGNDGSRITVRQLLAQTSGLNDYTPDPRVMSDPSRTWEPAELIAIATEKPPLYAPGTSWNYSNTNYILAGLIIEKATGHPVGTEFQRRIFTPLHLRHTYYPTTDPGFPGPYVHGYYADYGDVSTQISPSSARTSGGIVSTVDDVARFHRALFTGRLLPAKQMREMRTVQPVNDDGVVEDYGLGAARITFSCGYGWGHDGGFPGYRTWTYTSADGRRQAIITYNESKFEYDKTFRADLAKAAETAFCG</sequence>
<dbReference type="EMBL" id="WBMR01000128">
    <property type="protein sequence ID" value="KAB2371217.1"/>
    <property type="molecule type" value="Genomic_DNA"/>
</dbReference>
<evidence type="ECO:0000256" key="1">
    <source>
        <dbReference type="SAM" id="MobiDB-lite"/>
    </source>
</evidence>
<dbReference type="Pfam" id="PF00144">
    <property type="entry name" value="Beta-lactamase"/>
    <property type="match status" value="1"/>
</dbReference>
<proteinExistence type="predicted"/>
<dbReference type="SUPFAM" id="SSF56601">
    <property type="entry name" value="beta-lactamase/transpeptidase-like"/>
    <property type="match status" value="1"/>
</dbReference>
<feature type="domain" description="Beta-lactamase-related" evidence="2">
    <location>
        <begin position="144"/>
        <end position="457"/>
    </location>
</feature>
<evidence type="ECO:0000313" key="3">
    <source>
        <dbReference type="EMBL" id="KAB2371217.1"/>
    </source>
</evidence>
<dbReference type="PANTHER" id="PTHR46825:SF7">
    <property type="entry name" value="D-ALANYL-D-ALANINE CARBOXYPEPTIDASE"/>
    <property type="match status" value="1"/>
</dbReference>